<proteinExistence type="predicted"/>
<dbReference type="OrthoDB" id="5178565at2"/>
<feature type="domain" description="Mycothiol-dependent maleylpyruvate isomerase metal-binding" evidence="1">
    <location>
        <begin position="12"/>
        <end position="95"/>
    </location>
</feature>
<protein>
    <submittedName>
        <fullName evidence="2">Maleylpyruvate isomerase family mycothiol-dependent enzyme</fullName>
    </submittedName>
</protein>
<dbReference type="InterPro" id="IPR017517">
    <property type="entry name" value="Maleyloyr_isom"/>
</dbReference>
<dbReference type="EMBL" id="VXLC01000028">
    <property type="protein sequence ID" value="KAA8882916.1"/>
    <property type="molecule type" value="Genomic_DNA"/>
</dbReference>
<name>A0A5N0E1T5_9NOCA</name>
<keyword evidence="2" id="KW-0670">Pyruvate</keyword>
<comment type="caution">
    <text evidence="2">The sequence shown here is derived from an EMBL/GenBank/DDBJ whole genome shotgun (WGS) entry which is preliminary data.</text>
</comment>
<dbReference type="InterPro" id="IPR024344">
    <property type="entry name" value="MDMPI_metal-binding"/>
</dbReference>
<dbReference type="Proteomes" id="UP000323876">
    <property type="component" value="Unassembled WGS sequence"/>
</dbReference>
<dbReference type="GO" id="GO:0016853">
    <property type="term" value="F:isomerase activity"/>
    <property type="evidence" value="ECO:0007669"/>
    <property type="project" value="UniProtKB-KW"/>
</dbReference>
<dbReference type="NCBIfam" id="TIGR03083">
    <property type="entry name" value="maleylpyruvate isomerase family mycothiol-dependent enzyme"/>
    <property type="match status" value="1"/>
</dbReference>
<dbReference type="Gene3D" id="1.20.120.450">
    <property type="entry name" value="dinb family like domain"/>
    <property type="match status" value="1"/>
</dbReference>
<keyword evidence="2" id="KW-0413">Isomerase</keyword>
<organism evidence="2 3">
    <name type="scientific">Nocardia colli</name>
    <dbReference type="NCBI Taxonomy" id="2545717"/>
    <lineage>
        <taxon>Bacteria</taxon>
        <taxon>Bacillati</taxon>
        <taxon>Actinomycetota</taxon>
        <taxon>Actinomycetes</taxon>
        <taxon>Mycobacteriales</taxon>
        <taxon>Nocardiaceae</taxon>
        <taxon>Nocardia</taxon>
    </lineage>
</organism>
<dbReference type="SUPFAM" id="SSF109854">
    <property type="entry name" value="DinB/YfiT-like putative metalloenzymes"/>
    <property type="match status" value="1"/>
</dbReference>
<reference evidence="2 3" key="1">
    <citation type="submission" date="2019-09" db="EMBL/GenBank/DDBJ databases">
        <authorList>
            <person name="Wang X."/>
        </authorList>
    </citation>
    <scope>NUCLEOTIDE SEQUENCE [LARGE SCALE GENOMIC DNA]</scope>
    <source>
        <strain evidence="2 3">CICC 11023</strain>
    </source>
</reference>
<dbReference type="Pfam" id="PF11716">
    <property type="entry name" value="MDMPI_N"/>
    <property type="match status" value="1"/>
</dbReference>
<sequence>MTETQVRKAITDERTDLAELLAGLDAESWDAPTLCKGWRVREVVAHMTMPYRLSGPRFAFEMVRAAGSFHRMSDRTARHDAAELSAEDLLKWLWDNVAHPWKPPGGGFEGALSHDVIHGLDITVALGLDRKVPEDRLRLVLDSINAKSVKFFGVDLKGIQLRADDLEWNYGSGEVVSGAAQDLLLVLCGRTLPAGRLHGDRAKQFTRPS</sequence>
<evidence type="ECO:0000313" key="2">
    <source>
        <dbReference type="EMBL" id="KAA8882916.1"/>
    </source>
</evidence>
<accession>A0A5N0E1T5</accession>
<dbReference type="RefSeq" id="WP_150407126.1">
    <property type="nucleotide sequence ID" value="NZ_VXLC01000028.1"/>
</dbReference>
<dbReference type="InterPro" id="IPR034660">
    <property type="entry name" value="DinB/YfiT-like"/>
</dbReference>
<evidence type="ECO:0000313" key="3">
    <source>
        <dbReference type="Proteomes" id="UP000323876"/>
    </source>
</evidence>
<keyword evidence="3" id="KW-1185">Reference proteome</keyword>
<gene>
    <name evidence="2" type="ORF">F3087_38690</name>
</gene>
<dbReference type="GO" id="GO:0046872">
    <property type="term" value="F:metal ion binding"/>
    <property type="evidence" value="ECO:0007669"/>
    <property type="project" value="InterPro"/>
</dbReference>
<evidence type="ECO:0000259" key="1">
    <source>
        <dbReference type="Pfam" id="PF11716"/>
    </source>
</evidence>
<dbReference type="AlphaFoldDB" id="A0A5N0E1T5"/>